<dbReference type="EMBL" id="JADBJN010000001">
    <property type="protein sequence ID" value="KAG5683532.1"/>
    <property type="molecule type" value="Genomic_DNA"/>
</dbReference>
<dbReference type="SMART" id="SM00235">
    <property type="entry name" value="ZnMc"/>
    <property type="match status" value="1"/>
</dbReference>
<evidence type="ECO:0000256" key="4">
    <source>
        <dbReference type="ARBA" id="ARBA00022833"/>
    </source>
</evidence>
<dbReference type="PANTHER" id="PTHR10127:SF780">
    <property type="entry name" value="METALLOENDOPEPTIDASE"/>
    <property type="match status" value="1"/>
</dbReference>
<name>A0A9J6CNP4_POLVA</name>
<evidence type="ECO:0000259" key="8">
    <source>
        <dbReference type="PROSITE" id="PS51864"/>
    </source>
</evidence>
<evidence type="ECO:0000313" key="9">
    <source>
        <dbReference type="EMBL" id="KAG5683532.1"/>
    </source>
</evidence>
<dbReference type="PROSITE" id="PS51864">
    <property type="entry name" value="ASTACIN"/>
    <property type="match status" value="1"/>
</dbReference>
<feature type="binding site" evidence="6">
    <location>
        <position position="166"/>
    </location>
    <ligand>
        <name>Zn(2+)</name>
        <dbReference type="ChEBI" id="CHEBI:29105"/>
        <note>catalytic</note>
    </ligand>
</feature>
<dbReference type="OrthoDB" id="291007at2759"/>
<dbReference type="InterPro" id="IPR001506">
    <property type="entry name" value="Peptidase_M12A"/>
</dbReference>
<feature type="domain" description="Peptidase M12A" evidence="8">
    <location>
        <begin position="67"/>
        <end position="267"/>
    </location>
</feature>
<keyword evidence="5 7" id="KW-0482">Metalloprotease</keyword>
<evidence type="ECO:0000256" key="6">
    <source>
        <dbReference type="PROSITE-ProRule" id="PRU01211"/>
    </source>
</evidence>
<evidence type="ECO:0000256" key="7">
    <source>
        <dbReference type="RuleBase" id="RU361183"/>
    </source>
</evidence>
<feature type="signal peptide" evidence="7">
    <location>
        <begin position="1"/>
        <end position="22"/>
    </location>
</feature>
<keyword evidence="4 6" id="KW-0862">Zinc</keyword>
<dbReference type="GO" id="GO:0004222">
    <property type="term" value="F:metalloendopeptidase activity"/>
    <property type="evidence" value="ECO:0007669"/>
    <property type="project" value="UniProtKB-UniRule"/>
</dbReference>
<dbReference type="GO" id="GO:0006508">
    <property type="term" value="P:proteolysis"/>
    <property type="evidence" value="ECO:0007669"/>
    <property type="project" value="UniProtKB-KW"/>
</dbReference>
<dbReference type="InterPro" id="IPR024079">
    <property type="entry name" value="MetalloPept_cat_dom_sf"/>
</dbReference>
<dbReference type="PANTHER" id="PTHR10127">
    <property type="entry name" value="DISCOIDIN, CUB, EGF, LAMININ , AND ZINC METALLOPROTEASE DOMAIN CONTAINING"/>
    <property type="match status" value="1"/>
</dbReference>
<evidence type="ECO:0000256" key="3">
    <source>
        <dbReference type="ARBA" id="ARBA00022801"/>
    </source>
</evidence>
<dbReference type="CDD" id="cd04280">
    <property type="entry name" value="ZnMc_astacin_like"/>
    <property type="match status" value="1"/>
</dbReference>
<sequence length="276" mass="31893">MAIFQLVTSIFIAITVNTRARAHPSINQSFDVPIENGEFTPLDIAGYLRLSDDIDIELGDKFEGDIVEVSRNSSLWLRKAKKIIVPFIIDEDSGFSPKQIYKILTAMQEIEEVTCIDFKWRENEDDFIFIYSGNGCNSYIGRIKGWQPLSLNIKSACGNSKGVIIHQLMHALGIRHMHNHPSRDNYIIIDENNLRDDAKRNFVKYESDEMNLTYDYYSIMHYGSFAFSKNGHQSVITINEFYQRIIGQRNYLSPGDIKRLRKMYKCNCIEIGQIHC</sequence>
<feature type="chain" id="PRO_5039962805" description="Metalloendopeptidase" evidence="7">
    <location>
        <begin position="23"/>
        <end position="276"/>
    </location>
</feature>
<feature type="binding site" evidence="6">
    <location>
        <position position="170"/>
    </location>
    <ligand>
        <name>Zn(2+)</name>
        <dbReference type="ChEBI" id="CHEBI:29105"/>
        <note>catalytic</note>
    </ligand>
</feature>
<evidence type="ECO:0000256" key="1">
    <source>
        <dbReference type="ARBA" id="ARBA00022670"/>
    </source>
</evidence>
<evidence type="ECO:0000313" key="10">
    <source>
        <dbReference type="Proteomes" id="UP001107558"/>
    </source>
</evidence>
<evidence type="ECO:0000256" key="5">
    <source>
        <dbReference type="ARBA" id="ARBA00023049"/>
    </source>
</evidence>
<dbReference type="Pfam" id="PF01400">
    <property type="entry name" value="Astacin"/>
    <property type="match status" value="1"/>
</dbReference>
<keyword evidence="7" id="KW-0732">Signal</keyword>
<comment type="cofactor">
    <cofactor evidence="6 7">
        <name>Zn(2+)</name>
        <dbReference type="ChEBI" id="CHEBI:29105"/>
    </cofactor>
    <text evidence="6 7">Binds 1 zinc ion per subunit.</text>
</comment>
<dbReference type="AlphaFoldDB" id="A0A9J6CNP4"/>
<feature type="binding site" evidence="6">
    <location>
        <position position="176"/>
    </location>
    <ligand>
        <name>Zn(2+)</name>
        <dbReference type="ChEBI" id="CHEBI:29105"/>
        <note>catalytic</note>
    </ligand>
</feature>
<dbReference type="PRINTS" id="PR00480">
    <property type="entry name" value="ASTACIN"/>
</dbReference>
<keyword evidence="2 6" id="KW-0479">Metal-binding</keyword>
<dbReference type="GO" id="GO:0008270">
    <property type="term" value="F:zinc ion binding"/>
    <property type="evidence" value="ECO:0007669"/>
    <property type="project" value="UniProtKB-UniRule"/>
</dbReference>
<dbReference type="Proteomes" id="UP001107558">
    <property type="component" value="Chromosome 1"/>
</dbReference>
<accession>A0A9J6CNP4</accession>
<keyword evidence="1 7" id="KW-0645">Protease</keyword>
<proteinExistence type="predicted"/>
<organism evidence="9 10">
    <name type="scientific">Polypedilum vanderplanki</name>
    <name type="common">Sleeping chironomid midge</name>
    <dbReference type="NCBI Taxonomy" id="319348"/>
    <lineage>
        <taxon>Eukaryota</taxon>
        <taxon>Metazoa</taxon>
        <taxon>Ecdysozoa</taxon>
        <taxon>Arthropoda</taxon>
        <taxon>Hexapoda</taxon>
        <taxon>Insecta</taxon>
        <taxon>Pterygota</taxon>
        <taxon>Neoptera</taxon>
        <taxon>Endopterygota</taxon>
        <taxon>Diptera</taxon>
        <taxon>Nematocera</taxon>
        <taxon>Chironomoidea</taxon>
        <taxon>Chironomidae</taxon>
        <taxon>Chironominae</taxon>
        <taxon>Polypedilum</taxon>
        <taxon>Polypedilum</taxon>
    </lineage>
</organism>
<protein>
    <recommendedName>
        <fullName evidence="7">Metalloendopeptidase</fullName>
        <ecNumber evidence="7">3.4.24.-</ecNumber>
    </recommendedName>
</protein>
<dbReference type="InterPro" id="IPR006026">
    <property type="entry name" value="Peptidase_Metallo"/>
</dbReference>
<dbReference type="EC" id="3.4.24.-" evidence="7"/>
<dbReference type="InterPro" id="IPR034035">
    <property type="entry name" value="Astacin-like_dom"/>
</dbReference>
<dbReference type="Gene3D" id="3.40.390.10">
    <property type="entry name" value="Collagenase (Catalytic Domain)"/>
    <property type="match status" value="1"/>
</dbReference>
<comment type="caution">
    <text evidence="9">The sequence shown here is derived from an EMBL/GenBank/DDBJ whole genome shotgun (WGS) entry which is preliminary data.</text>
</comment>
<gene>
    <name evidence="9" type="ORF">PVAND_012806</name>
</gene>
<reference evidence="9" key="1">
    <citation type="submission" date="2021-03" db="EMBL/GenBank/DDBJ databases">
        <title>Chromosome level genome of the anhydrobiotic midge Polypedilum vanderplanki.</title>
        <authorList>
            <person name="Yoshida Y."/>
            <person name="Kikawada T."/>
            <person name="Gusev O."/>
        </authorList>
    </citation>
    <scope>NUCLEOTIDE SEQUENCE</scope>
    <source>
        <strain evidence="9">NIAS01</strain>
        <tissue evidence="9">Whole body or cell culture</tissue>
    </source>
</reference>
<dbReference type="SUPFAM" id="SSF55486">
    <property type="entry name" value="Metalloproteases ('zincins'), catalytic domain"/>
    <property type="match status" value="1"/>
</dbReference>
<keyword evidence="3 7" id="KW-0378">Hydrolase</keyword>
<keyword evidence="10" id="KW-1185">Reference proteome</keyword>
<comment type="caution">
    <text evidence="6">Lacks conserved residue(s) required for the propagation of feature annotation.</text>
</comment>
<evidence type="ECO:0000256" key="2">
    <source>
        <dbReference type="ARBA" id="ARBA00022723"/>
    </source>
</evidence>